<protein>
    <recommendedName>
        <fullName evidence="4">Allergen</fullName>
    </recommendedName>
</protein>
<sequence>MDKIKQVFSHDSTKKEEHHHNAAAGTTTAPPTRSSAGDREQVVAPTESRAATAETTAPVSNTAPTSDTGLTGARRDETASGVSGLKTHEHEHGAHGAHLKEVAKPPAHQHQHPREDGILDVEQAKHAQHDHQHLAPVTHERHHVHEVEEVERQREVDRNIHHVQHHVQPVLDEQHGAETVQQKVVPQTEVRENHVATDEDKAQFASLATARDEFAEGPREKTIIDKGEKVVEHDHHHVHHVVQPVIERDVHEHNRIKTTIPVHQTIDDAPIVHQSVQHEPLKLDQFVAGGGDINSTLKHDGSLLERGQCERTVDGPAESMTEALGLSQSGTTGSTPARV</sequence>
<keyword evidence="3" id="KW-1185">Reference proteome</keyword>
<feature type="region of interest" description="Disordered" evidence="1">
    <location>
        <begin position="1"/>
        <end position="84"/>
    </location>
</feature>
<reference evidence="2 3" key="1">
    <citation type="journal article" date="2018" name="Front. Microbiol.">
        <title>Prospects for Fungal Bioremediation of Acidic Radioactive Waste Sites: Characterization and Genome Sequence of Rhodotorula taiwanensis MD1149.</title>
        <authorList>
            <person name="Tkavc R."/>
            <person name="Matrosova V.Y."/>
            <person name="Grichenko O.E."/>
            <person name="Gostincar C."/>
            <person name="Volpe R.P."/>
            <person name="Klimenkova P."/>
            <person name="Gaidamakova E.K."/>
            <person name="Zhou C.E."/>
            <person name="Stewart B.J."/>
            <person name="Lyman M.G."/>
            <person name="Malfatti S.A."/>
            <person name="Rubinfeld B."/>
            <person name="Courtot M."/>
            <person name="Singh J."/>
            <person name="Dalgard C.L."/>
            <person name="Hamilton T."/>
            <person name="Frey K.G."/>
            <person name="Gunde-Cimerman N."/>
            <person name="Dugan L."/>
            <person name="Daly M.J."/>
        </authorList>
    </citation>
    <scope>NUCLEOTIDE SEQUENCE [LARGE SCALE GENOMIC DNA]</scope>
    <source>
        <strain evidence="2 3">MD1149</strain>
    </source>
</reference>
<feature type="compositionally biased region" description="Basic and acidic residues" evidence="1">
    <location>
        <begin position="11"/>
        <end position="20"/>
    </location>
</feature>
<accession>A0A2S5BDE6</accession>
<dbReference type="OrthoDB" id="2118965at2759"/>
<evidence type="ECO:0008006" key="4">
    <source>
        <dbReference type="Google" id="ProtNLM"/>
    </source>
</evidence>
<evidence type="ECO:0000313" key="2">
    <source>
        <dbReference type="EMBL" id="POY74789.1"/>
    </source>
</evidence>
<dbReference type="PANTHER" id="PTHR38703:SF1">
    <property type="entry name" value="ALLERGEN"/>
    <property type="match status" value="1"/>
</dbReference>
<dbReference type="EMBL" id="PJQD01000021">
    <property type="protein sequence ID" value="POY74789.1"/>
    <property type="molecule type" value="Genomic_DNA"/>
</dbReference>
<feature type="compositionally biased region" description="Low complexity" evidence="1">
    <location>
        <begin position="44"/>
        <end position="58"/>
    </location>
</feature>
<evidence type="ECO:0000313" key="3">
    <source>
        <dbReference type="Proteomes" id="UP000237144"/>
    </source>
</evidence>
<feature type="compositionally biased region" description="Low complexity" evidence="1">
    <location>
        <begin position="22"/>
        <end position="35"/>
    </location>
</feature>
<organism evidence="2 3">
    <name type="scientific">Rhodotorula taiwanensis</name>
    <dbReference type="NCBI Taxonomy" id="741276"/>
    <lineage>
        <taxon>Eukaryota</taxon>
        <taxon>Fungi</taxon>
        <taxon>Dikarya</taxon>
        <taxon>Basidiomycota</taxon>
        <taxon>Pucciniomycotina</taxon>
        <taxon>Microbotryomycetes</taxon>
        <taxon>Sporidiobolales</taxon>
        <taxon>Sporidiobolaceae</taxon>
        <taxon>Rhodotorula</taxon>
    </lineage>
</organism>
<gene>
    <name evidence="2" type="ORF">BMF94_2062</name>
</gene>
<feature type="compositionally biased region" description="Polar residues" evidence="1">
    <location>
        <begin position="59"/>
        <end position="69"/>
    </location>
</feature>
<dbReference type="PANTHER" id="PTHR38703">
    <property type="entry name" value="CHROMOSOME 8, WHOLE GENOME SHOTGUN SEQUENCE"/>
    <property type="match status" value="1"/>
</dbReference>
<comment type="caution">
    <text evidence="2">The sequence shown here is derived from an EMBL/GenBank/DDBJ whole genome shotgun (WGS) entry which is preliminary data.</text>
</comment>
<dbReference type="Proteomes" id="UP000237144">
    <property type="component" value="Unassembled WGS sequence"/>
</dbReference>
<name>A0A2S5BDE6_9BASI</name>
<proteinExistence type="predicted"/>
<dbReference type="AlphaFoldDB" id="A0A2S5BDE6"/>
<evidence type="ECO:0000256" key="1">
    <source>
        <dbReference type="SAM" id="MobiDB-lite"/>
    </source>
</evidence>